<reference evidence="4" key="1">
    <citation type="submission" date="2016-10" db="EMBL/GenBank/DDBJ databases">
        <authorList>
            <person name="Varghese N."/>
            <person name="Submissions S."/>
        </authorList>
    </citation>
    <scope>NUCLEOTIDE SEQUENCE [LARGE SCALE GENOMIC DNA]</scope>
    <source>
        <strain evidence="4">DSM 23095</strain>
    </source>
</reference>
<evidence type="ECO:0000256" key="1">
    <source>
        <dbReference type="SAM" id="SignalP"/>
    </source>
</evidence>
<proteinExistence type="predicted"/>
<dbReference type="Pfam" id="PF13590">
    <property type="entry name" value="DUF4136"/>
    <property type="match status" value="1"/>
</dbReference>
<evidence type="ECO:0000313" key="3">
    <source>
        <dbReference type="EMBL" id="SDD08925.1"/>
    </source>
</evidence>
<dbReference type="PROSITE" id="PS51257">
    <property type="entry name" value="PROKAR_LIPOPROTEIN"/>
    <property type="match status" value="1"/>
</dbReference>
<dbReference type="RefSeq" id="WP_087938977.1">
    <property type="nucleotide sequence ID" value="NZ_FNAC01000014.1"/>
</dbReference>
<feature type="domain" description="DUF4136" evidence="2">
    <location>
        <begin position="44"/>
        <end position="172"/>
    </location>
</feature>
<dbReference type="EMBL" id="FNAC01000014">
    <property type="protein sequence ID" value="SDD08925.1"/>
    <property type="molecule type" value="Genomic_DNA"/>
</dbReference>
<accession>A0A1G6RYC1</accession>
<name>A0A1G6RYC1_9BACT</name>
<sequence>MKNLLLLALVLFVFASCKVTDSITADSSKNSPDQLEYDLVSKPIDLSNKKTFKVITKSDASKDIVQLNKYFEKKLLENGLLEVEEHPELLVQSVIASINYEKEELGYSGGVGLTGNSPYSPPYQVPGKYGKVIFLIQDAKTNEVLWMGTGTGILTANGVLNTKVLKTTLDELIAGLR</sequence>
<feature type="chain" id="PRO_5013108350" description="DUF4136 domain-containing protein" evidence="1">
    <location>
        <begin position="16"/>
        <end position="177"/>
    </location>
</feature>
<evidence type="ECO:0000313" key="4">
    <source>
        <dbReference type="Proteomes" id="UP000199060"/>
    </source>
</evidence>
<gene>
    <name evidence="3" type="ORF">SAMN04488104_101467</name>
</gene>
<dbReference type="InterPro" id="IPR025411">
    <property type="entry name" value="DUF4136"/>
</dbReference>
<dbReference type="Proteomes" id="UP000199060">
    <property type="component" value="Unassembled WGS sequence"/>
</dbReference>
<dbReference type="AlphaFoldDB" id="A0A1G6RYC1"/>
<feature type="signal peptide" evidence="1">
    <location>
        <begin position="1"/>
        <end position="15"/>
    </location>
</feature>
<dbReference type="Gene3D" id="3.30.160.670">
    <property type="match status" value="1"/>
</dbReference>
<protein>
    <recommendedName>
        <fullName evidence="2">DUF4136 domain-containing protein</fullName>
    </recommendedName>
</protein>
<evidence type="ECO:0000259" key="2">
    <source>
        <dbReference type="Pfam" id="PF13590"/>
    </source>
</evidence>
<keyword evidence="4" id="KW-1185">Reference proteome</keyword>
<keyword evidence="1" id="KW-0732">Signal</keyword>
<organism evidence="3 4">
    <name type="scientific">Algoriphagus faecimaris</name>
    <dbReference type="NCBI Taxonomy" id="686796"/>
    <lineage>
        <taxon>Bacteria</taxon>
        <taxon>Pseudomonadati</taxon>
        <taxon>Bacteroidota</taxon>
        <taxon>Cytophagia</taxon>
        <taxon>Cytophagales</taxon>
        <taxon>Cyclobacteriaceae</taxon>
        <taxon>Algoriphagus</taxon>
    </lineage>
</organism>
<dbReference type="STRING" id="686796.SAMN04488104_101467"/>
<dbReference type="OrthoDB" id="5432251at2"/>